<evidence type="ECO:0000313" key="3">
    <source>
        <dbReference type="Proteomes" id="UP000007110"/>
    </source>
</evidence>
<protein>
    <submittedName>
        <fullName evidence="2">Uncharacterized protein</fullName>
    </submittedName>
</protein>
<dbReference type="InParanoid" id="A0A7M7P997"/>
<feature type="compositionally biased region" description="Polar residues" evidence="1">
    <location>
        <begin position="285"/>
        <end position="298"/>
    </location>
</feature>
<feature type="region of interest" description="Disordered" evidence="1">
    <location>
        <begin position="272"/>
        <end position="308"/>
    </location>
</feature>
<organism evidence="2 3">
    <name type="scientific">Strongylocentrotus purpuratus</name>
    <name type="common">Purple sea urchin</name>
    <dbReference type="NCBI Taxonomy" id="7668"/>
    <lineage>
        <taxon>Eukaryota</taxon>
        <taxon>Metazoa</taxon>
        <taxon>Echinodermata</taxon>
        <taxon>Eleutherozoa</taxon>
        <taxon>Echinozoa</taxon>
        <taxon>Echinoidea</taxon>
        <taxon>Euechinoidea</taxon>
        <taxon>Echinacea</taxon>
        <taxon>Camarodonta</taxon>
        <taxon>Echinidea</taxon>
        <taxon>Strongylocentrotidae</taxon>
        <taxon>Strongylocentrotus</taxon>
    </lineage>
</organism>
<feature type="compositionally biased region" description="Low complexity" evidence="1">
    <location>
        <begin position="46"/>
        <end position="62"/>
    </location>
</feature>
<feature type="region of interest" description="Disordered" evidence="1">
    <location>
        <begin position="212"/>
        <end position="237"/>
    </location>
</feature>
<proteinExistence type="predicted"/>
<feature type="compositionally biased region" description="Polar residues" evidence="1">
    <location>
        <begin position="123"/>
        <end position="139"/>
    </location>
</feature>
<dbReference type="KEGG" id="spu:100890286"/>
<name>A0A7M7P997_STRPU</name>
<feature type="compositionally biased region" description="Basic and acidic residues" evidence="1">
    <location>
        <begin position="299"/>
        <end position="308"/>
    </location>
</feature>
<feature type="region of interest" description="Disordered" evidence="1">
    <location>
        <begin position="40"/>
        <end position="78"/>
    </location>
</feature>
<accession>A0A7M7P997</accession>
<feature type="region of interest" description="Disordered" evidence="1">
    <location>
        <begin position="90"/>
        <end position="139"/>
    </location>
</feature>
<keyword evidence="3" id="KW-1185">Reference proteome</keyword>
<feature type="compositionally biased region" description="Polar residues" evidence="1">
    <location>
        <begin position="214"/>
        <end position="230"/>
    </location>
</feature>
<dbReference type="AlphaFoldDB" id="A0A7M7P997"/>
<evidence type="ECO:0000256" key="1">
    <source>
        <dbReference type="SAM" id="MobiDB-lite"/>
    </source>
</evidence>
<sequence length="493" mass="55018">MPLVGKHVYQCFKSCSFVPYFDPDPLEQLSDHCICEPHHLPTHQQPTSTTSKRPPTSSSSTKRPPRGRSGGGKLKGSRFPSIASLFDEGFNEWSPQDDHGASKKQNGRTAIRGTTTRRKSDRNAPNLQGEYTSESNRQTQKDYQTFRFYDDTSRYMAEYRARHTQRLVGFDGSSDLEDLTFGENLPDPYIFKTAPFKRAFEVMQSAMLAERKQVSNGQKGQVCPNLSPTNNERHQWRPSDVKHLPGLTTQPIFATNVDAVCAGMRHVGQDVFKPIPLPQKRRPDNSTSNSIRSLASRQNKAEEKAAAGDKLEMALAQSRLAMRDRLDFNEEQSILSRKSSSSSMRSPDNLSIKTTTLSTITSSTAKSKADWMALPVDQGEATRTMLLFLQKARGDVDRSRENRTRRTLPNGKSIADETSTTEKQRFTAMLCRESEKRRLKSTETVSEPSPPVAGQLKSGRLKMKVFRASGTGDIKLGEALKAGRLHVTVGLGT</sequence>
<dbReference type="RefSeq" id="XP_030847341.1">
    <property type="nucleotide sequence ID" value="XM_030991481.1"/>
</dbReference>
<dbReference type="OMA" id="IMSAEFD"/>
<reference evidence="2" key="2">
    <citation type="submission" date="2021-01" db="UniProtKB">
        <authorList>
            <consortium name="EnsemblMetazoa"/>
        </authorList>
    </citation>
    <scope>IDENTIFICATION</scope>
</reference>
<reference evidence="3" key="1">
    <citation type="submission" date="2015-02" db="EMBL/GenBank/DDBJ databases">
        <title>Genome sequencing for Strongylocentrotus purpuratus.</title>
        <authorList>
            <person name="Murali S."/>
            <person name="Liu Y."/>
            <person name="Vee V."/>
            <person name="English A."/>
            <person name="Wang M."/>
            <person name="Skinner E."/>
            <person name="Han Y."/>
            <person name="Muzny D.M."/>
            <person name="Worley K.C."/>
            <person name="Gibbs R.A."/>
        </authorList>
    </citation>
    <scope>NUCLEOTIDE SEQUENCE</scope>
</reference>
<dbReference type="Proteomes" id="UP000007110">
    <property type="component" value="Unassembled WGS sequence"/>
</dbReference>
<dbReference type="GeneID" id="100890286"/>
<dbReference type="OrthoDB" id="10356532at2759"/>
<evidence type="ECO:0000313" key="2">
    <source>
        <dbReference type="EnsemblMetazoa" id="XP_030847341"/>
    </source>
</evidence>
<feature type="region of interest" description="Disordered" evidence="1">
    <location>
        <begin position="397"/>
        <end position="421"/>
    </location>
</feature>
<dbReference type="EnsemblMetazoa" id="XM_030991481">
    <property type="protein sequence ID" value="XP_030847341"/>
    <property type="gene ID" value="LOC100890286"/>
</dbReference>